<proteinExistence type="predicted"/>
<dbReference type="PANTHER" id="PTHR30606:SF10">
    <property type="entry name" value="PHOSPHATIDYLINOSITOL MANNOSIDE ACYLTRANSFERASE"/>
    <property type="match status" value="1"/>
</dbReference>
<evidence type="ECO:0008006" key="9">
    <source>
        <dbReference type="Google" id="ProtNLM"/>
    </source>
</evidence>
<dbReference type="GO" id="GO:0009247">
    <property type="term" value="P:glycolipid biosynthetic process"/>
    <property type="evidence" value="ECO:0007669"/>
    <property type="project" value="UniProtKB-ARBA"/>
</dbReference>
<keyword evidence="2" id="KW-1003">Cell membrane</keyword>
<dbReference type="GO" id="GO:0016746">
    <property type="term" value="F:acyltransferase activity"/>
    <property type="evidence" value="ECO:0007669"/>
    <property type="project" value="UniProtKB-KW"/>
</dbReference>
<dbReference type="Pfam" id="PF03279">
    <property type="entry name" value="Lip_A_acyltrans"/>
    <property type="match status" value="1"/>
</dbReference>
<keyword evidence="8" id="KW-1185">Reference proteome</keyword>
<evidence type="ECO:0000256" key="3">
    <source>
        <dbReference type="ARBA" id="ARBA00022519"/>
    </source>
</evidence>
<evidence type="ECO:0000313" key="8">
    <source>
        <dbReference type="Proteomes" id="UP000191931"/>
    </source>
</evidence>
<comment type="subcellular location">
    <subcellularLocation>
        <location evidence="1">Cell inner membrane</location>
    </subcellularLocation>
</comment>
<accession>A0A1W1HDE4</accession>
<organism evidence="7 8">
    <name type="scientific">Desulfamplus magnetovallimortis</name>
    <dbReference type="NCBI Taxonomy" id="1246637"/>
    <lineage>
        <taxon>Bacteria</taxon>
        <taxon>Pseudomonadati</taxon>
        <taxon>Thermodesulfobacteriota</taxon>
        <taxon>Desulfobacteria</taxon>
        <taxon>Desulfobacterales</taxon>
        <taxon>Desulfobacteraceae</taxon>
        <taxon>Desulfamplus</taxon>
    </lineage>
</organism>
<evidence type="ECO:0000256" key="6">
    <source>
        <dbReference type="ARBA" id="ARBA00023315"/>
    </source>
</evidence>
<evidence type="ECO:0000256" key="4">
    <source>
        <dbReference type="ARBA" id="ARBA00022679"/>
    </source>
</evidence>
<dbReference type="STRING" id="1246637.MTBBW1_2200049"/>
<dbReference type="OrthoDB" id="5453083at2"/>
<evidence type="ECO:0000313" key="7">
    <source>
        <dbReference type="EMBL" id="SLM30395.1"/>
    </source>
</evidence>
<evidence type="ECO:0000256" key="1">
    <source>
        <dbReference type="ARBA" id="ARBA00004533"/>
    </source>
</evidence>
<keyword evidence="3" id="KW-0997">Cell inner membrane</keyword>
<keyword evidence="6" id="KW-0012">Acyltransferase</keyword>
<evidence type="ECO:0000256" key="2">
    <source>
        <dbReference type="ARBA" id="ARBA00022475"/>
    </source>
</evidence>
<dbReference type="PANTHER" id="PTHR30606">
    <property type="entry name" value="LIPID A BIOSYNTHESIS LAUROYL ACYLTRANSFERASE"/>
    <property type="match status" value="1"/>
</dbReference>
<protein>
    <recommendedName>
        <fullName evidence="9">Lipid A biosynthesis acyltransferase</fullName>
    </recommendedName>
</protein>
<reference evidence="7 8" key="1">
    <citation type="submission" date="2017-03" db="EMBL/GenBank/DDBJ databases">
        <authorList>
            <person name="Afonso C.L."/>
            <person name="Miller P.J."/>
            <person name="Scott M.A."/>
            <person name="Spackman E."/>
            <person name="Goraichik I."/>
            <person name="Dimitrov K.M."/>
            <person name="Suarez D.L."/>
            <person name="Swayne D.E."/>
        </authorList>
    </citation>
    <scope>NUCLEOTIDE SEQUENCE [LARGE SCALE GENOMIC DNA]</scope>
    <source>
        <strain evidence="7">PRJEB14757</strain>
    </source>
</reference>
<keyword evidence="4" id="KW-0808">Transferase</keyword>
<dbReference type="Proteomes" id="UP000191931">
    <property type="component" value="Unassembled WGS sequence"/>
</dbReference>
<evidence type="ECO:0000256" key="5">
    <source>
        <dbReference type="ARBA" id="ARBA00023136"/>
    </source>
</evidence>
<dbReference type="CDD" id="cd07984">
    <property type="entry name" value="LPLAT_LABLAT-like"/>
    <property type="match status" value="1"/>
</dbReference>
<dbReference type="RefSeq" id="WP_080808300.1">
    <property type="nucleotide sequence ID" value="NZ_LT828560.1"/>
</dbReference>
<gene>
    <name evidence="7" type="ORF">MTBBW1_2200049</name>
</gene>
<dbReference type="InterPro" id="IPR004960">
    <property type="entry name" value="LipA_acyltrans"/>
</dbReference>
<dbReference type="AlphaFoldDB" id="A0A1W1HDE4"/>
<dbReference type="EMBL" id="FWEV01000136">
    <property type="protein sequence ID" value="SLM30395.1"/>
    <property type="molecule type" value="Genomic_DNA"/>
</dbReference>
<name>A0A1W1HDE4_9BACT</name>
<sequence>MIAHKNIIKDVGRLVFWFPVRWCINMMSFRAVYTFGTFLGILDYYISGRSCVEKMKKNIMQTLGYSKDKASMIVLQSLQNHSRNVMELIKYPQINKKNFSENVELKGIEYLDSALKKGNGVIMLTGHFGAKQILQVAFGLLGYPLIQLNYHMESEELSWVQKNVSQKYRLQIEDKIPVRFISSKGSLMSAVKALKRNEILLIAGDGIGIKEHMSKGYKSFPFLGRTMLFPAGSVGMAKFTKAALLPVFAMRNKHRHKIIIESPIDAELETDDALRKYIRILEKYVYLEPSMWEFWEEFEQGLLIE</sequence>
<keyword evidence="5" id="KW-0472">Membrane</keyword>
<dbReference type="GO" id="GO:0005886">
    <property type="term" value="C:plasma membrane"/>
    <property type="evidence" value="ECO:0007669"/>
    <property type="project" value="UniProtKB-SubCell"/>
</dbReference>